<evidence type="ECO:0000256" key="1">
    <source>
        <dbReference type="SAM" id="MobiDB-lite"/>
    </source>
</evidence>
<dbReference type="Gene3D" id="1.25.40.420">
    <property type="match status" value="1"/>
</dbReference>
<feature type="compositionally biased region" description="Basic and acidic residues" evidence="1">
    <location>
        <begin position="189"/>
        <end position="221"/>
    </location>
</feature>
<organism evidence="2 3">
    <name type="scientific">Cotesia glomerata</name>
    <name type="common">Lepidopteran parasitic wasp</name>
    <name type="synonym">Apanteles glomeratus</name>
    <dbReference type="NCBI Taxonomy" id="32391"/>
    <lineage>
        <taxon>Eukaryota</taxon>
        <taxon>Metazoa</taxon>
        <taxon>Ecdysozoa</taxon>
        <taxon>Arthropoda</taxon>
        <taxon>Hexapoda</taxon>
        <taxon>Insecta</taxon>
        <taxon>Pterygota</taxon>
        <taxon>Neoptera</taxon>
        <taxon>Endopterygota</taxon>
        <taxon>Hymenoptera</taxon>
        <taxon>Apocrita</taxon>
        <taxon>Ichneumonoidea</taxon>
        <taxon>Braconidae</taxon>
        <taxon>Microgastrinae</taxon>
        <taxon>Cotesia</taxon>
    </lineage>
</organism>
<reference evidence="2 3" key="1">
    <citation type="journal article" date="2021" name="J. Hered.">
        <title>A chromosome-level genome assembly of the parasitoid wasp, Cotesia glomerata (Hymenoptera: Braconidae).</title>
        <authorList>
            <person name="Pinto B.J."/>
            <person name="Weis J.J."/>
            <person name="Gamble T."/>
            <person name="Ode P.J."/>
            <person name="Paul R."/>
            <person name="Zaspel J.M."/>
        </authorList>
    </citation>
    <scope>NUCLEOTIDE SEQUENCE [LARGE SCALE GENOMIC DNA]</scope>
    <source>
        <strain evidence="2">CgM1</strain>
    </source>
</reference>
<dbReference type="AlphaFoldDB" id="A0AAV7IEG7"/>
<name>A0AAV7IEG7_COTGL</name>
<gene>
    <name evidence="2" type="ORF">KQX54_020624</name>
</gene>
<feature type="compositionally biased region" description="Low complexity" evidence="1">
    <location>
        <begin position="281"/>
        <end position="292"/>
    </location>
</feature>
<sequence>MNPYAMCNMYNLYPCGCVKQNNYNNNNYPVKNFPYEWSRIGPMGGQAEPKLIYVPPHPGADIEVETNIRTKISQKPNGLTNMQFPMAPPDLLRRINEERLRTTYQSSFCNSNNYPMVTDYSNWVYNYNTKARLANMQRQESEEVECRPQPKPPYLGGHEIPGRKRNDLSLSVPAKKSNGRKVSSRLSRASREQKQKSDKLDSSQKPKVEKKLEGSKKKNEEMEIASSNLDDSLKNSGNNLEENSYNNNNNNKEDDIEEAYGTRGNFEQSDDDQKNKKEGNSESSDSFNSADSCESKTRKSKDKNNDETYMYLNYTNRRRKYTVDLNNEHFDVDFLPWLSEYQDTIGETGDEILKTKLHYYGKLRLLPDYLYFCASSSSSAIELRFKCCKFSRKFLRMAVRIITSEETIRVNYWWELEACEEIKSPVFEVTDNKTRESKWKFSLRSEEDKLLIDLDFSSASASVIQYSFYICENVCEKKKKGEKFNVHRGWGSGDLIRRQCLLVRNNFRDKLRIFCEIICKFNVGKDEPDIPECQLIDELNILFDLKSSEEKSPLMELNWGKLFLEYVGNNNEDMKNSGDSFCNAEEVFDSSDNLKATLKECEDSICTRINIDNVLKIFTLAKASGLPALEEYTTGFIKNNIDHILAVTSLEDLEDDNPKLAATLLKVALNKINESQRILHSVKSFLHLQ</sequence>
<evidence type="ECO:0008006" key="4">
    <source>
        <dbReference type="Google" id="ProtNLM"/>
    </source>
</evidence>
<accession>A0AAV7IEG7</accession>
<comment type="caution">
    <text evidence="2">The sequence shown here is derived from an EMBL/GenBank/DDBJ whole genome shotgun (WGS) entry which is preliminary data.</text>
</comment>
<proteinExistence type="predicted"/>
<feature type="compositionally biased region" description="Basic and acidic residues" evidence="1">
    <location>
        <begin position="139"/>
        <end position="148"/>
    </location>
</feature>
<feature type="compositionally biased region" description="Basic and acidic residues" evidence="1">
    <location>
        <begin position="271"/>
        <end position="280"/>
    </location>
</feature>
<keyword evidence="3" id="KW-1185">Reference proteome</keyword>
<feature type="compositionally biased region" description="Low complexity" evidence="1">
    <location>
        <begin position="235"/>
        <end position="250"/>
    </location>
</feature>
<dbReference type="EMBL" id="JAHXZJ010001864">
    <property type="protein sequence ID" value="KAH0550725.1"/>
    <property type="molecule type" value="Genomic_DNA"/>
</dbReference>
<protein>
    <recommendedName>
        <fullName evidence="4">MATH domain-containing protein</fullName>
    </recommendedName>
</protein>
<evidence type="ECO:0000313" key="3">
    <source>
        <dbReference type="Proteomes" id="UP000826195"/>
    </source>
</evidence>
<dbReference type="Proteomes" id="UP000826195">
    <property type="component" value="Unassembled WGS sequence"/>
</dbReference>
<feature type="region of interest" description="Disordered" evidence="1">
    <location>
        <begin position="139"/>
        <end position="304"/>
    </location>
</feature>
<evidence type="ECO:0000313" key="2">
    <source>
        <dbReference type="EMBL" id="KAH0550725.1"/>
    </source>
</evidence>
<feature type="compositionally biased region" description="Basic and acidic residues" evidence="1">
    <location>
        <begin position="293"/>
        <end position="304"/>
    </location>
</feature>